<dbReference type="CDD" id="cd02440">
    <property type="entry name" value="AdoMet_MTases"/>
    <property type="match status" value="1"/>
</dbReference>
<feature type="compositionally biased region" description="Acidic residues" evidence="1">
    <location>
        <begin position="29"/>
        <end position="41"/>
    </location>
</feature>
<organism evidence="2 3">
    <name type="scientific">Aspergillus mulundensis</name>
    <dbReference type="NCBI Taxonomy" id="1810919"/>
    <lineage>
        <taxon>Eukaryota</taxon>
        <taxon>Fungi</taxon>
        <taxon>Dikarya</taxon>
        <taxon>Ascomycota</taxon>
        <taxon>Pezizomycotina</taxon>
        <taxon>Eurotiomycetes</taxon>
        <taxon>Eurotiomycetidae</taxon>
        <taxon>Eurotiales</taxon>
        <taxon>Aspergillaceae</taxon>
        <taxon>Aspergillus</taxon>
        <taxon>Aspergillus subgen. Nidulantes</taxon>
    </lineage>
</organism>
<dbReference type="STRING" id="1810919.A0A3D8QJB1"/>
<sequence length="374" mass="41483">MEKAGLAESMLDSVETGSANPSGKHRWVDDDDPDTDWDTDSDGVSIKSTKSFEAQNIQYVRENGRRYCDGTYFMPNDEPEQIRLNITHQMCMILSDGNLINVPLAKQTARILDIGTGPGDWAIEMSAAYPGATIIATDIGVFDSGLGSTIDLPNVSFQLDDARHEWTYHQPFDLVHLRGLAGAFSDWSVVYRQAFRHLVPGGYIEISDADPAAHTVSFPGSGDSYLSIFTSAMRSAAEATGHPRDLCHLLPSVLNAAGFVDVRVLERTIPVGTWPDDPREKTIGKMALLALLEGLEAYSLRQLTASGNWTKEGVRDLCEKVKVELLAVERLTTRVKTVTARKPFSRPHLRKNEMFQRLKQIEDEMNLDSNLDLI</sequence>
<dbReference type="AlphaFoldDB" id="A0A3D8QJB1"/>
<dbReference type="PANTHER" id="PTHR43591">
    <property type="entry name" value="METHYLTRANSFERASE"/>
    <property type="match status" value="1"/>
</dbReference>
<dbReference type="RefSeq" id="XP_026599026.1">
    <property type="nucleotide sequence ID" value="XM_026752583.1"/>
</dbReference>
<evidence type="ECO:0008006" key="4">
    <source>
        <dbReference type="Google" id="ProtNLM"/>
    </source>
</evidence>
<dbReference type="Gene3D" id="3.40.50.150">
    <property type="entry name" value="Vaccinia Virus protein VP39"/>
    <property type="match status" value="1"/>
</dbReference>
<proteinExistence type="predicted"/>
<evidence type="ECO:0000313" key="2">
    <source>
        <dbReference type="EMBL" id="RDW61895.1"/>
    </source>
</evidence>
<dbReference type="InterPro" id="IPR029063">
    <property type="entry name" value="SAM-dependent_MTases_sf"/>
</dbReference>
<reference evidence="2 3" key="1">
    <citation type="journal article" date="2018" name="IMA Fungus">
        <title>IMA Genome-F 9: Draft genome sequence of Annulohypoxylon stygium, Aspergillus mulundensis, Berkeleyomyces basicola (syn. Thielaviopsis basicola), Ceratocystis smalleyi, two Cercospora beticola strains, Coleophoma cylindrospora, Fusarium fracticaudum, Phialophora cf. hyalina, and Morchella septimelata.</title>
        <authorList>
            <person name="Wingfield B.D."/>
            <person name="Bills G.F."/>
            <person name="Dong Y."/>
            <person name="Huang W."/>
            <person name="Nel W.J."/>
            <person name="Swalarsk-Parry B.S."/>
            <person name="Vaghefi N."/>
            <person name="Wilken P.M."/>
            <person name="An Z."/>
            <person name="de Beer Z.W."/>
            <person name="De Vos L."/>
            <person name="Chen L."/>
            <person name="Duong T.A."/>
            <person name="Gao Y."/>
            <person name="Hammerbacher A."/>
            <person name="Kikkert J.R."/>
            <person name="Li Y."/>
            <person name="Li H."/>
            <person name="Li K."/>
            <person name="Li Q."/>
            <person name="Liu X."/>
            <person name="Ma X."/>
            <person name="Naidoo K."/>
            <person name="Pethybridge S.J."/>
            <person name="Sun J."/>
            <person name="Steenkamp E.T."/>
            <person name="van der Nest M.A."/>
            <person name="van Wyk S."/>
            <person name="Wingfield M.J."/>
            <person name="Xiong C."/>
            <person name="Yue Q."/>
            <person name="Zhang X."/>
        </authorList>
    </citation>
    <scope>NUCLEOTIDE SEQUENCE [LARGE SCALE GENOMIC DNA]</scope>
    <source>
        <strain evidence="2 3">DSM 5745</strain>
    </source>
</reference>
<dbReference type="GeneID" id="38120937"/>
<dbReference type="SUPFAM" id="SSF53335">
    <property type="entry name" value="S-adenosyl-L-methionine-dependent methyltransferases"/>
    <property type="match status" value="1"/>
</dbReference>
<keyword evidence="3" id="KW-1185">Reference proteome</keyword>
<gene>
    <name evidence="2" type="ORF">DSM5745_10567</name>
</gene>
<evidence type="ECO:0000256" key="1">
    <source>
        <dbReference type="SAM" id="MobiDB-lite"/>
    </source>
</evidence>
<dbReference type="OrthoDB" id="2013972at2759"/>
<dbReference type="EMBL" id="PVWQ01000016">
    <property type="protein sequence ID" value="RDW61895.1"/>
    <property type="molecule type" value="Genomic_DNA"/>
</dbReference>
<dbReference type="Pfam" id="PF13489">
    <property type="entry name" value="Methyltransf_23"/>
    <property type="match status" value="1"/>
</dbReference>
<protein>
    <recommendedName>
        <fullName evidence="4">Methyltransferase</fullName>
    </recommendedName>
</protein>
<evidence type="ECO:0000313" key="3">
    <source>
        <dbReference type="Proteomes" id="UP000256690"/>
    </source>
</evidence>
<comment type="caution">
    <text evidence="2">The sequence shown here is derived from an EMBL/GenBank/DDBJ whole genome shotgun (WGS) entry which is preliminary data.</text>
</comment>
<name>A0A3D8QJB1_9EURO</name>
<dbReference type="PANTHER" id="PTHR43591:SF10">
    <property type="entry name" value="ABC TRANSMEMBRANE TYPE-1 DOMAIN-CONTAINING PROTEIN-RELATED"/>
    <property type="match status" value="1"/>
</dbReference>
<dbReference type="Proteomes" id="UP000256690">
    <property type="component" value="Unassembled WGS sequence"/>
</dbReference>
<dbReference type="GO" id="GO:0008168">
    <property type="term" value="F:methyltransferase activity"/>
    <property type="evidence" value="ECO:0007669"/>
    <property type="project" value="TreeGrafter"/>
</dbReference>
<feature type="region of interest" description="Disordered" evidence="1">
    <location>
        <begin position="1"/>
        <end position="43"/>
    </location>
</feature>
<accession>A0A3D8QJB1</accession>